<sequence>MFEKLQKYWNEYGLELLAGISVVVIVILFFINLITNRQGSYTNAKRVPTTSNSFPSTDPNFKFKEHTPQDSKLEIRAKIVLENIFKRPFVKIRPDFLRNEVTGYNLEIDLYNDELKLGIEVQGDQHYKFIPFFHRNKDAFTKQRYRDEMKKMKCREEGIMLIEIPYKVGEDGLKPYLVDQLRMAGYLL</sequence>
<keyword evidence="1" id="KW-0812">Transmembrane</keyword>
<evidence type="ECO:0000313" key="2">
    <source>
        <dbReference type="EMBL" id="QHU15861.1"/>
    </source>
</evidence>
<organism evidence="2">
    <name type="scientific">viral metagenome</name>
    <dbReference type="NCBI Taxonomy" id="1070528"/>
    <lineage>
        <taxon>unclassified sequences</taxon>
        <taxon>metagenomes</taxon>
        <taxon>organismal metagenomes</taxon>
    </lineage>
</organism>
<evidence type="ECO:0000256" key="1">
    <source>
        <dbReference type="SAM" id="Phobius"/>
    </source>
</evidence>
<dbReference type="AlphaFoldDB" id="A0A6C0KF82"/>
<keyword evidence="1" id="KW-1133">Transmembrane helix</keyword>
<proteinExistence type="predicted"/>
<name>A0A6C0KF82_9ZZZZ</name>
<keyword evidence="1" id="KW-0472">Membrane</keyword>
<protein>
    <submittedName>
        <fullName evidence="2">Uncharacterized protein</fullName>
    </submittedName>
</protein>
<accession>A0A6C0KF82</accession>
<feature type="transmembrane region" description="Helical" evidence="1">
    <location>
        <begin position="12"/>
        <end position="35"/>
    </location>
</feature>
<reference evidence="2" key="1">
    <citation type="journal article" date="2020" name="Nature">
        <title>Giant virus diversity and host interactions through global metagenomics.</title>
        <authorList>
            <person name="Schulz F."/>
            <person name="Roux S."/>
            <person name="Paez-Espino D."/>
            <person name="Jungbluth S."/>
            <person name="Walsh D.A."/>
            <person name="Denef V.J."/>
            <person name="McMahon K.D."/>
            <person name="Konstantinidis K.T."/>
            <person name="Eloe-Fadrosh E.A."/>
            <person name="Kyrpides N.C."/>
            <person name="Woyke T."/>
        </authorList>
    </citation>
    <scope>NUCLEOTIDE SEQUENCE</scope>
    <source>
        <strain evidence="2">GVMAG-S-3300010158-109</strain>
    </source>
</reference>
<dbReference type="EMBL" id="MN740868">
    <property type="protein sequence ID" value="QHU15861.1"/>
    <property type="molecule type" value="Genomic_DNA"/>
</dbReference>
<dbReference type="Gene3D" id="3.40.960.10">
    <property type="entry name" value="VSR Endonuclease"/>
    <property type="match status" value="1"/>
</dbReference>